<evidence type="ECO:0000256" key="3">
    <source>
        <dbReference type="ARBA" id="ARBA00022989"/>
    </source>
</evidence>
<accession>A0A922I986</accession>
<dbReference type="InterPro" id="IPR018499">
    <property type="entry name" value="Tetraspanin/Peripherin"/>
</dbReference>
<protein>
    <submittedName>
        <fullName evidence="6">Cd63 antigen</fullName>
    </submittedName>
</protein>
<keyword evidence="4 5" id="KW-0472">Membrane</keyword>
<feature type="transmembrane region" description="Helical" evidence="5">
    <location>
        <begin position="324"/>
        <end position="343"/>
    </location>
</feature>
<keyword evidence="3 5" id="KW-1133">Transmembrane helix</keyword>
<gene>
    <name evidence="6" type="primary">CD63_1</name>
    <name evidence="6" type="ORF">DERF_000680</name>
</gene>
<feature type="transmembrane region" description="Helical" evidence="5">
    <location>
        <begin position="204"/>
        <end position="224"/>
    </location>
</feature>
<keyword evidence="2 5" id="KW-0812">Transmembrane</keyword>
<feature type="transmembrane region" description="Helical" evidence="5">
    <location>
        <begin position="127"/>
        <end position="151"/>
    </location>
</feature>
<dbReference type="AlphaFoldDB" id="A0A922I986"/>
<evidence type="ECO:0000256" key="1">
    <source>
        <dbReference type="ARBA" id="ARBA00004141"/>
    </source>
</evidence>
<dbReference type="Proteomes" id="UP000790347">
    <property type="component" value="Unassembled WGS sequence"/>
</dbReference>
<dbReference type="Pfam" id="PF00335">
    <property type="entry name" value="Tetraspanin"/>
    <property type="match status" value="1"/>
</dbReference>
<sequence length="350" mass="39298">MYPMATSFIIDRIEYTTEKKTKLQYMPKRLQPLYVLEVELERIYLLTNKKKHCILKIENHVLFINCNCPSVIIGHFFRLVDHFISQFFEQTTNFEKKTKNVYSSSGGGSSVIIVQNKSLMATCGGALVKLALVLFNLALLCIGIFLTYTGFSIFDKNDQDWDVIVQTNFRTGSIVLIIFGILIALIAAIGAFGACLESSTLLDVYGYIIFFLVIGEIVLFYYSFKYKDELTTNLETGIKKAIQRYPGDSKLAYGLQLIQKFFRCCGFEGPNDYPSGDLPASCCDQMSKVSVQNPAASCPRNQIIFDHGCKNSPFIESTLGSVTYAAYALILLQLIVILMACCLSRDLRAI</sequence>
<dbReference type="EMBL" id="ASGP02000001">
    <property type="protein sequence ID" value="KAH9526607.1"/>
    <property type="molecule type" value="Genomic_DNA"/>
</dbReference>
<comment type="subcellular location">
    <subcellularLocation>
        <location evidence="1">Membrane</location>
        <topology evidence="1">Multi-pass membrane protein</topology>
    </subcellularLocation>
</comment>
<comment type="caution">
    <text evidence="6">The sequence shown here is derived from an EMBL/GenBank/DDBJ whole genome shotgun (WGS) entry which is preliminary data.</text>
</comment>
<feature type="transmembrane region" description="Helical" evidence="5">
    <location>
        <begin position="171"/>
        <end position="192"/>
    </location>
</feature>
<dbReference type="InterPro" id="IPR008952">
    <property type="entry name" value="Tetraspanin_EC2_sf"/>
</dbReference>
<name>A0A922I986_DERFA</name>
<dbReference type="SUPFAM" id="SSF48652">
    <property type="entry name" value="Tetraspanin"/>
    <property type="match status" value="1"/>
</dbReference>
<dbReference type="GO" id="GO:0016020">
    <property type="term" value="C:membrane"/>
    <property type="evidence" value="ECO:0007669"/>
    <property type="project" value="UniProtKB-SubCell"/>
</dbReference>
<reference evidence="6" key="1">
    <citation type="submission" date="2013-05" db="EMBL/GenBank/DDBJ databases">
        <authorList>
            <person name="Yim A.K.Y."/>
            <person name="Chan T.F."/>
            <person name="Ji K.M."/>
            <person name="Liu X.Y."/>
            <person name="Zhou J.W."/>
            <person name="Li R.Q."/>
            <person name="Yang K.Y."/>
            <person name="Li J."/>
            <person name="Li M."/>
            <person name="Law P.T.W."/>
            <person name="Wu Y.L."/>
            <person name="Cai Z.L."/>
            <person name="Qin H."/>
            <person name="Bao Y."/>
            <person name="Leung R.K.K."/>
            <person name="Ng P.K.S."/>
            <person name="Zou J."/>
            <person name="Zhong X.J."/>
            <person name="Ran P.X."/>
            <person name="Zhong N.S."/>
            <person name="Liu Z.G."/>
            <person name="Tsui S.K.W."/>
        </authorList>
    </citation>
    <scope>NUCLEOTIDE SEQUENCE</scope>
    <source>
        <strain evidence="6">Derf</strain>
        <tissue evidence="6">Whole organism</tissue>
    </source>
</reference>
<dbReference type="CDD" id="cd03127">
    <property type="entry name" value="tetraspanin_LEL"/>
    <property type="match status" value="1"/>
</dbReference>
<evidence type="ECO:0000256" key="5">
    <source>
        <dbReference type="SAM" id="Phobius"/>
    </source>
</evidence>
<evidence type="ECO:0000313" key="7">
    <source>
        <dbReference type="Proteomes" id="UP000790347"/>
    </source>
</evidence>
<keyword evidence="7" id="KW-1185">Reference proteome</keyword>
<evidence type="ECO:0000256" key="2">
    <source>
        <dbReference type="ARBA" id="ARBA00022692"/>
    </source>
</evidence>
<dbReference type="PRINTS" id="PR00259">
    <property type="entry name" value="TMFOUR"/>
</dbReference>
<organism evidence="6 7">
    <name type="scientific">Dermatophagoides farinae</name>
    <name type="common">American house dust mite</name>
    <dbReference type="NCBI Taxonomy" id="6954"/>
    <lineage>
        <taxon>Eukaryota</taxon>
        <taxon>Metazoa</taxon>
        <taxon>Ecdysozoa</taxon>
        <taxon>Arthropoda</taxon>
        <taxon>Chelicerata</taxon>
        <taxon>Arachnida</taxon>
        <taxon>Acari</taxon>
        <taxon>Acariformes</taxon>
        <taxon>Sarcoptiformes</taxon>
        <taxon>Astigmata</taxon>
        <taxon>Psoroptidia</taxon>
        <taxon>Analgoidea</taxon>
        <taxon>Pyroglyphidae</taxon>
        <taxon>Dermatophagoidinae</taxon>
        <taxon>Dermatophagoides</taxon>
    </lineage>
</organism>
<evidence type="ECO:0000256" key="4">
    <source>
        <dbReference type="ARBA" id="ARBA00023136"/>
    </source>
</evidence>
<reference evidence="6" key="2">
    <citation type="journal article" date="2022" name="Res Sq">
        <title>Comparative Genomics Reveals Insights into the Divergent Evolution of Astigmatic Mites and Household Pest Adaptations.</title>
        <authorList>
            <person name="Xiong Q."/>
            <person name="Wan A.T.-Y."/>
            <person name="Liu X.-Y."/>
            <person name="Fung C.S.-H."/>
            <person name="Xiao X."/>
            <person name="Malainual N."/>
            <person name="Hou J."/>
            <person name="Wang L."/>
            <person name="Wang M."/>
            <person name="Yang K."/>
            <person name="Cui Y."/>
            <person name="Leung E."/>
            <person name="Nong W."/>
            <person name="Shin S.-K."/>
            <person name="Au S."/>
            <person name="Jeong K.Y."/>
            <person name="Chew F.T."/>
            <person name="Hui J."/>
            <person name="Leung T.F."/>
            <person name="Tungtrongchitr A."/>
            <person name="Zhong N."/>
            <person name="Liu Z."/>
            <person name="Tsui S."/>
        </authorList>
    </citation>
    <scope>NUCLEOTIDE SEQUENCE</scope>
    <source>
        <strain evidence="6">Derf</strain>
        <tissue evidence="6">Whole organism</tissue>
    </source>
</reference>
<dbReference type="Gene3D" id="1.10.1450.10">
    <property type="entry name" value="Tetraspanin"/>
    <property type="match status" value="1"/>
</dbReference>
<dbReference type="PANTHER" id="PTHR19282">
    <property type="entry name" value="TETRASPANIN"/>
    <property type="match status" value="1"/>
</dbReference>
<evidence type="ECO:0000313" key="6">
    <source>
        <dbReference type="EMBL" id="KAH9526607.1"/>
    </source>
</evidence>
<proteinExistence type="predicted"/>